<accession>A0A6S6SJ87</accession>
<reference evidence="2" key="1">
    <citation type="submission" date="2020-01" db="EMBL/GenBank/DDBJ databases">
        <authorList>
            <person name="Meier V. D."/>
            <person name="Meier V D."/>
        </authorList>
    </citation>
    <scope>NUCLEOTIDE SEQUENCE</scope>
    <source>
        <strain evidence="2">HLG_WM_MAG_02</strain>
    </source>
</reference>
<proteinExistence type="predicted"/>
<evidence type="ECO:0000313" key="2">
    <source>
        <dbReference type="EMBL" id="CAA6803005.1"/>
    </source>
</evidence>
<feature type="domain" description="Rhodanese" evidence="1">
    <location>
        <begin position="111"/>
        <end position="238"/>
    </location>
</feature>
<dbReference type="Pfam" id="PF00581">
    <property type="entry name" value="Rhodanese"/>
    <property type="match status" value="1"/>
</dbReference>
<dbReference type="InterPro" id="IPR001763">
    <property type="entry name" value="Rhodanese-like_dom"/>
</dbReference>
<dbReference type="InterPro" id="IPR036873">
    <property type="entry name" value="Rhodanese-like_dom_sf"/>
</dbReference>
<dbReference type="AlphaFoldDB" id="A0A6S6SJ87"/>
<dbReference type="SUPFAM" id="SSF52821">
    <property type="entry name" value="Rhodanese/Cell cycle control phosphatase"/>
    <property type="match status" value="1"/>
</dbReference>
<sequence>MHRIIFIMTLYFSILFSDNLLGKLQKNGLTITDEHNKTILIERDSSPLCNDELIRPNALFGDEFAGRRVPTLCKKTFVTKIGVLQPISIGKGIQTVGELEVLLHIKNAQENPNDYILLDARAVQWFDQMRIPTAVNLPFNKINYVEDKNEDDFDSMDEYKVYLEQVKKIFNLLNIVETDKGLDFTKAKSVLVYCNGSWCSQSPHAVYKLINMGYPKEKILWYRGGLQDWLIYDYTVTKGKG</sequence>
<dbReference type="CDD" id="cd00158">
    <property type="entry name" value="RHOD"/>
    <property type="match status" value="1"/>
</dbReference>
<name>A0A6S6SJ87_9BACT</name>
<gene>
    <name evidence="2" type="ORF">HELGO_WM28815</name>
</gene>
<dbReference type="Gene3D" id="3.40.250.10">
    <property type="entry name" value="Rhodanese-like domain"/>
    <property type="match status" value="1"/>
</dbReference>
<organism evidence="2">
    <name type="scientific">uncultured Sulfurovum sp</name>
    <dbReference type="NCBI Taxonomy" id="269237"/>
    <lineage>
        <taxon>Bacteria</taxon>
        <taxon>Pseudomonadati</taxon>
        <taxon>Campylobacterota</taxon>
        <taxon>Epsilonproteobacteria</taxon>
        <taxon>Campylobacterales</taxon>
        <taxon>Sulfurovaceae</taxon>
        <taxon>Sulfurovum</taxon>
        <taxon>environmental samples</taxon>
    </lineage>
</organism>
<dbReference type="EMBL" id="CACVAZ010000008">
    <property type="protein sequence ID" value="CAA6803005.1"/>
    <property type="molecule type" value="Genomic_DNA"/>
</dbReference>
<dbReference type="PROSITE" id="PS50206">
    <property type="entry name" value="RHODANESE_3"/>
    <property type="match status" value="1"/>
</dbReference>
<evidence type="ECO:0000259" key="1">
    <source>
        <dbReference type="PROSITE" id="PS50206"/>
    </source>
</evidence>
<dbReference type="SMART" id="SM00450">
    <property type="entry name" value="RHOD"/>
    <property type="match status" value="1"/>
</dbReference>
<protein>
    <submittedName>
        <fullName evidence="2">Rhodanese domain-containing protein</fullName>
    </submittedName>
</protein>